<dbReference type="EMBL" id="ATHJ01000060">
    <property type="protein sequence ID" value="EPR43026.1"/>
    <property type="molecule type" value="Genomic_DNA"/>
</dbReference>
<sequence length="183" mass="19752">MEKSRLGNPNIFALGAFGFSLAMLGVELTIDHAAAGATMYAVFFAGLLEFIAGMWLIAKGESYLASIVALFGGWLLGFFLLNTQGKVLGLANPAGNAWYMFALLVPIAFLAIPAVKMGRTKLICAFVALFALVLALGLGFLLGPAAVGKPYMVIAGWCAFISMFFIWWLMYDNIMELMHPHEG</sequence>
<protein>
    <submittedName>
        <fullName evidence="2">GPR1/FUN34/yaaH family protein</fullName>
    </submittedName>
</protein>
<accession>S7U0R7</accession>
<comment type="caution">
    <text evidence="2">The sequence shown here is derived from an EMBL/GenBank/DDBJ whole genome shotgun (WGS) entry which is preliminary data.</text>
</comment>
<reference evidence="2 3" key="1">
    <citation type="journal article" date="2013" name="Genome Announc.">
        <title>Draft genome sequences for three mercury-methylating, sulfate-reducing bacteria.</title>
        <authorList>
            <person name="Brown S.D."/>
            <person name="Hurt R.A.Jr."/>
            <person name="Gilmour C.C."/>
            <person name="Elias D.A."/>
        </authorList>
    </citation>
    <scope>NUCLEOTIDE SEQUENCE [LARGE SCALE GENOMIC DNA]</scope>
    <source>
        <strain evidence="2 3">DSM 2059</strain>
    </source>
</reference>
<dbReference type="Proteomes" id="UP000014977">
    <property type="component" value="Unassembled WGS sequence"/>
</dbReference>
<dbReference type="AlphaFoldDB" id="S7U0R7"/>
<dbReference type="RefSeq" id="WP_020875803.1">
    <property type="nucleotide sequence ID" value="NZ_ATHJ01000060.1"/>
</dbReference>
<proteinExistence type="predicted"/>
<feature type="transmembrane region" description="Helical" evidence="1">
    <location>
        <begin position="36"/>
        <end position="56"/>
    </location>
</feature>
<gene>
    <name evidence="2" type="ORF">dsmv_1456</name>
</gene>
<feature type="transmembrane region" description="Helical" evidence="1">
    <location>
        <begin position="12"/>
        <end position="30"/>
    </location>
</feature>
<evidence type="ECO:0000313" key="3">
    <source>
        <dbReference type="Proteomes" id="UP000014977"/>
    </source>
</evidence>
<feature type="transmembrane region" description="Helical" evidence="1">
    <location>
        <begin position="151"/>
        <end position="171"/>
    </location>
</feature>
<keyword evidence="1" id="KW-0472">Membrane</keyword>
<organism evidence="2 3">
    <name type="scientific">Desulfococcus multivorans DSM 2059</name>
    <dbReference type="NCBI Taxonomy" id="1121405"/>
    <lineage>
        <taxon>Bacteria</taxon>
        <taxon>Pseudomonadati</taxon>
        <taxon>Thermodesulfobacteriota</taxon>
        <taxon>Desulfobacteria</taxon>
        <taxon>Desulfobacterales</taxon>
        <taxon>Desulfococcaceae</taxon>
        <taxon>Desulfococcus</taxon>
    </lineage>
</organism>
<evidence type="ECO:0000256" key="1">
    <source>
        <dbReference type="SAM" id="Phobius"/>
    </source>
</evidence>
<feature type="transmembrane region" description="Helical" evidence="1">
    <location>
        <begin position="63"/>
        <end position="81"/>
    </location>
</feature>
<keyword evidence="1" id="KW-1133">Transmembrane helix</keyword>
<feature type="transmembrane region" description="Helical" evidence="1">
    <location>
        <begin position="97"/>
        <end position="115"/>
    </location>
</feature>
<keyword evidence="1" id="KW-0812">Transmembrane</keyword>
<feature type="transmembrane region" description="Helical" evidence="1">
    <location>
        <begin position="122"/>
        <end position="145"/>
    </location>
</feature>
<evidence type="ECO:0000313" key="2">
    <source>
        <dbReference type="EMBL" id="EPR43026.1"/>
    </source>
</evidence>
<keyword evidence="3" id="KW-1185">Reference proteome</keyword>
<name>S7U0R7_DESML</name>